<dbReference type="OrthoDB" id="849834at2759"/>
<gene>
    <name evidence="1" type="ORF">SADUNF_Sadunf06G0076600</name>
</gene>
<evidence type="ECO:0000313" key="1">
    <source>
        <dbReference type="EMBL" id="KAF9680019.1"/>
    </source>
</evidence>
<dbReference type="Proteomes" id="UP000657918">
    <property type="component" value="Unassembled WGS sequence"/>
</dbReference>
<sequence length="178" mass="19949">MSKRTWKESTASASDLDLGKLDGVTAREDSLLMDTKRRALATFALRPLSNLAGENFEVLGSLNASVPAIFFLFPPPLVPLPFLRKIVGLSLTSGLKLTRLLALRDILDWEWSSRAEITLLRESSARKQGERGRVVNKKGQLGIRTDMHEPCTWHIDRIPHLVHTHPQYPPRSCLVTTT</sequence>
<dbReference type="AlphaFoldDB" id="A0A835K0Z9"/>
<proteinExistence type="predicted"/>
<evidence type="ECO:0000313" key="2">
    <source>
        <dbReference type="Proteomes" id="UP000657918"/>
    </source>
</evidence>
<keyword evidence="2" id="KW-1185">Reference proteome</keyword>
<accession>A0A835K0Z9</accession>
<comment type="caution">
    <text evidence="1">The sequence shown here is derived from an EMBL/GenBank/DDBJ whole genome shotgun (WGS) entry which is preliminary data.</text>
</comment>
<organism evidence="1 2">
    <name type="scientific">Salix dunnii</name>
    <dbReference type="NCBI Taxonomy" id="1413687"/>
    <lineage>
        <taxon>Eukaryota</taxon>
        <taxon>Viridiplantae</taxon>
        <taxon>Streptophyta</taxon>
        <taxon>Embryophyta</taxon>
        <taxon>Tracheophyta</taxon>
        <taxon>Spermatophyta</taxon>
        <taxon>Magnoliopsida</taxon>
        <taxon>eudicotyledons</taxon>
        <taxon>Gunneridae</taxon>
        <taxon>Pentapetalae</taxon>
        <taxon>rosids</taxon>
        <taxon>fabids</taxon>
        <taxon>Malpighiales</taxon>
        <taxon>Salicaceae</taxon>
        <taxon>Saliceae</taxon>
        <taxon>Salix</taxon>
    </lineage>
</organism>
<protein>
    <submittedName>
        <fullName evidence="1">Uncharacterized protein</fullName>
    </submittedName>
</protein>
<reference evidence="1 2" key="1">
    <citation type="submission" date="2020-10" db="EMBL/GenBank/DDBJ databases">
        <title>Plant Genome Project.</title>
        <authorList>
            <person name="Zhang R.-G."/>
        </authorList>
    </citation>
    <scope>NUCLEOTIDE SEQUENCE [LARGE SCALE GENOMIC DNA]</scope>
    <source>
        <strain evidence="1">FAFU-HL-1</strain>
        <tissue evidence="1">Leaf</tissue>
    </source>
</reference>
<name>A0A835K0Z9_9ROSI</name>
<dbReference type="EMBL" id="JADGMS010000006">
    <property type="protein sequence ID" value="KAF9680019.1"/>
    <property type="molecule type" value="Genomic_DNA"/>
</dbReference>